<evidence type="ECO:0000256" key="14">
    <source>
        <dbReference type="SAM" id="MobiDB-lite"/>
    </source>
</evidence>
<feature type="compositionally biased region" description="Polar residues" evidence="14">
    <location>
        <begin position="276"/>
        <end position="299"/>
    </location>
</feature>
<feature type="compositionally biased region" description="Basic and acidic residues" evidence="14">
    <location>
        <begin position="392"/>
        <end position="427"/>
    </location>
</feature>
<evidence type="ECO:0000313" key="18">
    <source>
        <dbReference type="EMBL" id="SEN77569.1"/>
    </source>
</evidence>
<dbReference type="Pfam" id="PF05036">
    <property type="entry name" value="SPOR"/>
    <property type="match status" value="1"/>
</dbReference>
<dbReference type="InterPro" id="IPR007730">
    <property type="entry name" value="SPOR-like_dom"/>
</dbReference>
<dbReference type="PROSITE" id="PS00107">
    <property type="entry name" value="PROTEIN_KINASE_ATP"/>
    <property type="match status" value="1"/>
</dbReference>
<keyword evidence="15" id="KW-0472">Membrane</keyword>
<evidence type="ECO:0000256" key="13">
    <source>
        <dbReference type="PROSITE-ProRule" id="PRU10141"/>
    </source>
</evidence>
<evidence type="ECO:0000259" key="16">
    <source>
        <dbReference type="PROSITE" id="PS50011"/>
    </source>
</evidence>
<proteinExistence type="predicted"/>
<dbReference type="Gene3D" id="3.30.70.1070">
    <property type="entry name" value="Sporulation related repeat"/>
    <property type="match status" value="1"/>
</dbReference>
<keyword evidence="5 13" id="KW-0547">Nucleotide-binding</keyword>
<dbReference type="GO" id="GO:0004674">
    <property type="term" value="F:protein serine/threonine kinase activity"/>
    <property type="evidence" value="ECO:0007669"/>
    <property type="project" value="UniProtKB-KW"/>
</dbReference>
<keyword evidence="7 13" id="KW-0067">ATP-binding</keyword>
<keyword evidence="3" id="KW-0309">Germination</keyword>
<keyword evidence="19" id="KW-1185">Reference proteome</keyword>
<dbReference type="Gene3D" id="1.10.510.10">
    <property type="entry name" value="Transferase(Phosphotransferase) domain 1"/>
    <property type="match status" value="1"/>
</dbReference>
<dbReference type="CDD" id="cd14014">
    <property type="entry name" value="STKc_PknB_like"/>
    <property type="match status" value="1"/>
</dbReference>
<name>A0A1H8JA62_9BACL</name>
<keyword evidence="6 18" id="KW-0418">Kinase</keyword>
<dbReference type="InterPro" id="IPR036680">
    <property type="entry name" value="SPOR-like_sf"/>
</dbReference>
<keyword evidence="15" id="KW-1133">Transmembrane helix</keyword>
<evidence type="ECO:0000256" key="3">
    <source>
        <dbReference type="ARBA" id="ARBA00022544"/>
    </source>
</evidence>
<reference evidence="18 19" key="1">
    <citation type="submission" date="2016-10" db="EMBL/GenBank/DDBJ databases">
        <authorList>
            <person name="de Groot N.N."/>
        </authorList>
    </citation>
    <scope>NUCLEOTIDE SEQUENCE [LARGE SCALE GENOMIC DNA]</scope>
    <source>
        <strain evidence="18 19">DSM 46701</strain>
    </source>
</reference>
<dbReference type="STRING" id="1173111.SAMN05444955_1236"/>
<feature type="domain" description="Protein kinase" evidence="16">
    <location>
        <begin position="10"/>
        <end position="272"/>
    </location>
</feature>
<dbReference type="SUPFAM" id="SSF110997">
    <property type="entry name" value="Sporulation related repeat"/>
    <property type="match status" value="1"/>
</dbReference>
<comment type="catalytic activity">
    <reaction evidence="9">
        <text>L-threonyl-[protein] + ATP = O-phospho-L-threonyl-[protein] + ADP + H(+)</text>
        <dbReference type="Rhea" id="RHEA:46608"/>
        <dbReference type="Rhea" id="RHEA-COMP:11060"/>
        <dbReference type="Rhea" id="RHEA-COMP:11605"/>
        <dbReference type="ChEBI" id="CHEBI:15378"/>
        <dbReference type="ChEBI" id="CHEBI:30013"/>
        <dbReference type="ChEBI" id="CHEBI:30616"/>
        <dbReference type="ChEBI" id="CHEBI:61977"/>
        <dbReference type="ChEBI" id="CHEBI:456216"/>
        <dbReference type="EC" id="2.7.11.1"/>
    </reaction>
</comment>
<dbReference type="InterPro" id="IPR017441">
    <property type="entry name" value="Protein_kinase_ATP_BS"/>
</dbReference>
<dbReference type="InterPro" id="IPR011009">
    <property type="entry name" value="Kinase-like_dom_sf"/>
</dbReference>
<feature type="binding site" evidence="13">
    <location>
        <position position="39"/>
    </location>
    <ligand>
        <name>ATP</name>
        <dbReference type="ChEBI" id="CHEBI:30616"/>
    </ligand>
</feature>
<dbReference type="AlphaFoldDB" id="A0A1H8JA62"/>
<evidence type="ECO:0000256" key="4">
    <source>
        <dbReference type="ARBA" id="ARBA00022679"/>
    </source>
</evidence>
<keyword evidence="4" id="KW-0808">Transferase</keyword>
<dbReference type="OrthoDB" id="9788659at2"/>
<organism evidence="18 19">
    <name type="scientific">Lihuaxuella thermophila</name>
    <dbReference type="NCBI Taxonomy" id="1173111"/>
    <lineage>
        <taxon>Bacteria</taxon>
        <taxon>Bacillati</taxon>
        <taxon>Bacillota</taxon>
        <taxon>Bacilli</taxon>
        <taxon>Bacillales</taxon>
        <taxon>Thermoactinomycetaceae</taxon>
        <taxon>Lihuaxuella</taxon>
    </lineage>
</organism>
<keyword evidence="8" id="KW-0735">Signal-anchor</keyword>
<evidence type="ECO:0000256" key="11">
    <source>
        <dbReference type="ARBA" id="ARBA00060432"/>
    </source>
</evidence>
<dbReference type="PANTHER" id="PTHR43289:SF34">
    <property type="entry name" value="SERINE_THREONINE-PROTEIN KINASE YBDM-RELATED"/>
    <property type="match status" value="1"/>
</dbReference>
<evidence type="ECO:0000259" key="17">
    <source>
        <dbReference type="PROSITE" id="PS51724"/>
    </source>
</evidence>
<protein>
    <recommendedName>
        <fullName evidence="12">Serine/threonine-protein kinase PrkC</fullName>
        <ecNumber evidence="1">2.7.11.1</ecNumber>
    </recommendedName>
</protein>
<dbReference type="Pfam" id="PF00069">
    <property type="entry name" value="Pkinase"/>
    <property type="match status" value="1"/>
</dbReference>
<comment type="catalytic activity">
    <reaction evidence="10">
        <text>L-seryl-[protein] + ATP = O-phospho-L-seryl-[protein] + ADP + H(+)</text>
        <dbReference type="Rhea" id="RHEA:17989"/>
        <dbReference type="Rhea" id="RHEA-COMP:9863"/>
        <dbReference type="Rhea" id="RHEA-COMP:11604"/>
        <dbReference type="ChEBI" id="CHEBI:15378"/>
        <dbReference type="ChEBI" id="CHEBI:29999"/>
        <dbReference type="ChEBI" id="CHEBI:30616"/>
        <dbReference type="ChEBI" id="CHEBI:83421"/>
        <dbReference type="ChEBI" id="CHEBI:456216"/>
        <dbReference type="EC" id="2.7.11.1"/>
    </reaction>
</comment>
<keyword evidence="15" id="KW-0812">Transmembrane</keyword>
<accession>A0A1H8JA62</accession>
<dbReference type="PROSITE" id="PS50011">
    <property type="entry name" value="PROTEIN_KINASE_DOM"/>
    <property type="match status" value="1"/>
</dbReference>
<evidence type="ECO:0000256" key="7">
    <source>
        <dbReference type="ARBA" id="ARBA00022840"/>
    </source>
</evidence>
<dbReference type="InterPro" id="IPR000719">
    <property type="entry name" value="Prot_kinase_dom"/>
</dbReference>
<comment type="subcellular location">
    <subcellularLocation>
        <location evidence="11">Spore membrane</location>
        <topology evidence="11">Single-pass type II membrane protein</topology>
    </subcellularLocation>
</comment>
<dbReference type="PANTHER" id="PTHR43289">
    <property type="entry name" value="MITOGEN-ACTIVATED PROTEIN KINASE KINASE KINASE 20-RELATED"/>
    <property type="match status" value="1"/>
</dbReference>
<dbReference type="GO" id="GO:0005524">
    <property type="term" value="F:ATP binding"/>
    <property type="evidence" value="ECO:0007669"/>
    <property type="project" value="UniProtKB-UniRule"/>
</dbReference>
<dbReference type="EMBL" id="FOCQ01000023">
    <property type="protein sequence ID" value="SEN77569.1"/>
    <property type="molecule type" value="Genomic_DNA"/>
</dbReference>
<feature type="region of interest" description="Disordered" evidence="14">
    <location>
        <begin position="346"/>
        <end position="434"/>
    </location>
</feature>
<dbReference type="PROSITE" id="PS51724">
    <property type="entry name" value="SPOR"/>
    <property type="match status" value="1"/>
</dbReference>
<evidence type="ECO:0000256" key="9">
    <source>
        <dbReference type="ARBA" id="ARBA00047899"/>
    </source>
</evidence>
<dbReference type="GO" id="GO:0071224">
    <property type="term" value="P:cellular response to peptidoglycan"/>
    <property type="evidence" value="ECO:0007669"/>
    <property type="project" value="UniProtKB-ARBA"/>
</dbReference>
<evidence type="ECO:0000256" key="6">
    <source>
        <dbReference type="ARBA" id="ARBA00022777"/>
    </source>
</evidence>
<feature type="transmembrane region" description="Helical" evidence="15">
    <location>
        <begin position="317"/>
        <end position="338"/>
    </location>
</feature>
<dbReference type="PROSITE" id="PS00108">
    <property type="entry name" value="PROTEIN_KINASE_ST"/>
    <property type="match status" value="1"/>
</dbReference>
<dbReference type="FunFam" id="1.10.510.10:FF:000021">
    <property type="entry name" value="Serine/threonine protein kinase"/>
    <property type="match status" value="1"/>
</dbReference>
<dbReference type="FunFam" id="3.30.200.20:FF:000035">
    <property type="entry name" value="Serine/threonine protein kinase Stk1"/>
    <property type="match status" value="1"/>
</dbReference>
<evidence type="ECO:0000256" key="10">
    <source>
        <dbReference type="ARBA" id="ARBA00048679"/>
    </source>
</evidence>
<dbReference type="GO" id="GO:0009847">
    <property type="term" value="P:spore germination"/>
    <property type="evidence" value="ECO:0007669"/>
    <property type="project" value="UniProtKB-ARBA"/>
</dbReference>
<feature type="region of interest" description="Disordered" evidence="14">
    <location>
        <begin position="273"/>
        <end position="311"/>
    </location>
</feature>
<gene>
    <name evidence="18" type="ORF">SAMN05444955_1236</name>
</gene>
<dbReference type="EC" id="2.7.11.1" evidence="1"/>
<sequence length="513" mass="56358">MIGRKLGGRYEIIQHVGDGGMAAVYKAKDILLDRCVAVKVLNHRPGQDHASIGRFIREAQTAGKLSHPNIVSVYDVGHEDQTYYMVMEFVEGPTLNEVIEKQGPLPANIAISVAMQICDGLAHAHQNGIIHRDIKPHNIMCAPGGRYKVTDFGISRLIRTTTQLTKTGMVMGSVHYFSPEQAQGREIGYPSDLYSLGVVLYEMVTGQVPFDSDEYIALALMHIQKPVPDPRKRNPNIPAELSRIIHKAMAKNPFDRYQSAEEMKKDLEQAYFSAGGASSSPKPLQNKTEPIQKSEQGSSLYKEPADSRPKPAPRLKVLIGSASALLILLLMVWGISLVNANDKQAENFSSRVPSGQTSGTQNQTGGERETPPAEAKRTDPNSRKNIKNNTDSSKEDKSADNLRQKQEEEKMTAPPKTPDHHANREEPDLSQPEPQISYVVIAGSFSDMQSAESRKSEVQTLGIEAHLIETSAGGEVRYLVEAGAFSTRAEAENRLNQLQQGGISDARISEEKG</sequence>
<feature type="compositionally biased region" description="Low complexity" evidence="14">
    <location>
        <begin position="354"/>
        <end position="365"/>
    </location>
</feature>
<dbReference type="Proteomes" id="UP000199695">
    <property type="component" value="Unassembled WGS sequence"/>
</dbReference>
<feature type="compositionally biased region" description="Basic and acidic residues" evidence="14">
    <location>
        <begin position="366"/>
        <end position="382"/>
    </location>
</feature>
<evidence type="ECO:0000256" key="8">
    <source>
        <dbReference type="ARBA" id="ARBA00022968"/>
    </source>
</evidence>
<dbReference type="InterPro" id="IPR008271">
    <property type="entry name" value="Ser/Thr_kinase_AS"/>
</dbReference>
<dbReference type="Gene3D" id="3.30.200.20">
    <property type="entry name" value="Phosphorylase Kinase, domain 1"/>
    <property type="match status" value="1"/>
</dbReference>
<dbReference type="GO" id="GO:0007165">
    <property type="term" value="P:signal transduction"/>
    <property type="evidence" value="ECO:0007669"/>
    <property type="project" value="UniProtKB-ARBA"/>
</dbReference>
<evidence type="ECO:0000256" key="15">
    <source>
        <dbReference type="SAM" id="Phobius"/>
    </source>
</evidence>
<dbReference type="SUPFAM" id="SSF56112">
    <property type="entry name" value="Protein kinase-like (PK-like)"/>
    <property type="match status" value="1"/>
</dbReference>
<evidence type="ECO:0000256" key="1">
    <source>
        <dbReference type="ARBA" id="ARBA00012513"/>
    </source>
</evidence>
<evidence type="ECO:0000256" key="2">
    <source>
        <dbReference type="ARBA" id="ARBA00022527"/>
    </source>
</evidence>
<feature type="domain" description="SPOR" evidence="17">
    <location>
        <begin position="432"/>
        <end position="511"/>
    </location>
</feature>
<evidence type="ECO:0000256" key="12">
    <source>
        <dbReference type="ARBA" id="ARBA00070041"/>
    </source>
</evidence>
<evidence type="ECO:0000313" key="19">
    <source>
        <dbReference type="Proteomes" id="UP000199695"/>
    </source>
</evidence>
<dbReference type="RefSeq" id="WP_089973148.1">
    <property type="nucleotide sequence ID" value="NZ_FOCQ01000023.1"/>
</dbReference>
<dbReference type="SMART" id="SM00220">
    <property type="entry name" value="S_TKc"/>
    <property type="match status" value="1"/>
</dbReference>
<evidence type="ECO:0000256" key="5">
    <source>
        <dbReference type="ARBA" id="ARBA00022741"/>
    </source>
</evidence>
<keyword evidence="2 18" id="KW-0723">Serine/threonine-protein kinase</keyword>
<dbReference type="GO" id="GO:0042834">
    <property type="term" value="F:peptidoglycan binding"/>
    <property type="evidence" value="ECO:0007669"/>
    <property type="project" value="InterPro"/>
</dbReference>